<evidence type="ECO:0000313" key="2">
    <source>
        <dbReference type="WBParaSite" id="RSKR_0000483450.1"/>
    </source>
</evidence>
<reference evidence="2" key="1">
    <citation type="submission" date="2016-11" db="UniProtKB">
        <authorList>
            <consortium name="WormBaseParasite"/>
        </authorList>
    </citation>
    <scope>IDENTIFICATION</scope>
    <source>
        <strain evidence="2">KR3021</strain>
    </source>
</reference>
<name>A0AC35TVT7_9BILA</name>
<accession>A0AC35TVT7</accession>
<evidence type="ECO:0000313" key="1">
    <source>
        <dbReference type="Proteomes" id="UP000095286"/>
    </source>
</evidence>
<organism evidence="1 2">
    <name type="scientific">Rhabditophanes sp. KR3021</name>
    <dbReference type="NCBI Taxonomy" id="114890"/>
    <lineage>
        <taxon>Eukaryota</taxon>
        <taxon>Metazoa</taxon>
        <taxon>Ecdysozoa</taxon>
        <taxon>Nematoda</taxon>
        <taxon>Chromadorea</taxon>
        <taxon>Rhabditida</taxon>
        <taxon>Tylenchina</taxon>
        <taxon>Panagrolaimomorpha</taxon>
        <taxon>Strongyloidoidea</taxon>
        <taxon>Alloionematidae</taxon>
        <taxon>Rhabditophanes</taxon>
    </lineage>
</organism>
<protein>
    <submittedName>
        <fullName evidence="2">Serpentine Receptor, class T</fullName>
    </submittedName>
</protein>
<sequence>MILEFVLKPSYIHKYYSCNYLTPEEWEREKNPNFLLGLLYIFLGTVTISLYIPIICVLITKDMVKNNFYKLILSITIVDIAELCMSSLASGYFTIEGSLYCSHPILNFIVAFFVLTTWCANSILAAALALNRCLDAYNSKWANALFGGKKVYLWIFGAVSYGVSAALFTPPMIYTSKQWTMFSDPYINIDKIHLSFENPDQYNNWILVINNVTLFFVLPTLYFTFSILMFQKTRTEKISKLQRSLFLQSFLLCCVTFVTSFIYDLMQFALLNRLITMCGHFLWLSSSCVGAYVYLIFNATIRNYVIDDFVPISVQKCINIQNKAAAVKFRFNNKTTII</sequence>
<dbReference type="WBParaSite" id="RSKR_0000483450.1">
    <property type="protein sequence ID" value="RSKR_0000483450.1"/>
    <property type="gene ID" value="RSKR_0000483450"/>
</dbReference>
<proteinExistence type="predicted"/>
<dbReference type="Proteomes" id="UP000095286">
    <property type="component" value="Unplaced"/>
</dbReference>